<feature type="chain" id="PRO_5005539213" description="Superoxide dismutase copper/zinc binding domain-containing protein" evidence="1">
    <location>
        <begin position="19"/>
        <end position="233"/>
    </location>
</feature>
<dbReference type="OrthoDB" id="159229at2759"/>
<dbReference type="InterPro" id="IPR036423">
    <property type="entry name" value="SOD-like_Cu/Zn_dom_sf"/>
</dbReference>
<organism evidence="2 3">
    <name type="scientific">Sphaeroforma arctica JP610</name>
    <dbReference type="NCBI Taxonomy" id="667725"/>
    <lineage>
        <taxon>Eukaryota</taxon>
        <taxon>Ichthyosporea</taxon>
        <taxon>Ichthyophonida</taxon>
        <taxon>Sphaeroforma</taxon>
    </lineage>
</organism>
<dbReference type="Proteomes" id="UP000054560">
    <property type="component" value="Unassembled WGS sequence"/>
</dbReference>
<dbReference type="Gene3D" id="2.60.40.200">
    <property type="entry name" value="Superoxide dismutase, copper/zinc binding domain"/>
    <property type="match status" value="1"/>
</dbReference>
<keyword evidence="1" id="KW-0732">Signal</keyword>
<dbReference type="RefSeq" id="XP_014157978.1">
    <property type="nucleotide sequence ID" value="XM_014302503.1"/>
</dbReference>
<gene>
    <name evidence="2" type="ORF">SARC_03704</name>
</gene>
<accession>A0A0L0G5K1</accession>
<evidence type="ECO:0000313" key="3">
    <source>
        <dbReference type="Proteomes" id="UP000054560"/>
    </source>
</evidence>
<dbReference type="GO" id="GO:0006801">
    <property type="term" value="P:superoxide metabolic process"/>
    <property type="evidence" value="ECO:0007669"/>
    <property type="project" value="InterPro"/>
</dbReference>
<name>A0A0L0G5K1_9EUKA</name>
<evidence type="ECO:0000313" key="2">
    <source>
        <dbReference type="EMBL" id="KNC84076.1"/>
    </source>
</evidence>
<dbReference type="GO" id="GO:0046872">
    <property type="term" value="F:metal ion binding"/>
    <property type="evidence" value="ECO:0007669"/>
    <property type="project" value="InterPro"/>
</dbReference>
<dbReference type="STRING" id="667725.A0A0L0G5K1"/>
<dbReference type="AlphaFoldDB" id="A0A0L0G5K1"/>
<protein>
    <recommendedName>
        <fullName evidence="4">Superoxide dismutase copper/zinc binding domain-containing protein</fullName>
    </recommendedName>
</protein>
<dbReference type="eggNOG" id="ENOG502SH2C">
    <property type="taxonomic scope" value="Eukaryota"/>
</dbReference>
<proteinExistence type="predicted"/>
<dbReference type="GeneID" id="25904208"/>
<reference evidence="2 3" key="1">
    <citation type="submission" date="2011-02" db="EMBL/GenBank/DDBJ databases">
        <title>The Genome Sequence of Sphaeroforma arctica JP610.</title>
        <authorList>
            <consortium name="The Broad Institute Genome Sequencing Platform"/>
            <person name="Russ C."/>
            <person name="Cuomo C."/>
            <person name="Young S.K."/>
            <person name="Zeng Q."/>
            <person name="Gargeya S."/>
            <person name="Alvarado L."/>
            <person name="Berlin A."/>
            <person name="Chapman S.B."/>
            <person name="Chen Z."/>
            <person name="Freedman E."/>
            <person name="Gellesch M."/>
            <person name="Goldberg J."/>
            <person name="Griggs A."/>
            <person name="Gujja S."/>
            <person name="Heilman E."/>
            <person name="Heiman D."/>
            <person name="Howarth C."/>
            <person name="Mehta T."/>
            <person name="Neiman D."/>
            <person name="Pearson M."/>
            <person name="Roberts A."/>
            <person name="Saif S."/>
            <person name="Shea T."/>
            <person name="Shenoy N."/>
            <person name="Sisk P."/>
            <person name="Stolte C."/>
            <person name="Sykes S."/>
            <person name="White J."/>
            <person name="Yandava C."/>
            <person name="Burger G."/>
            <person name="Gray M.W."/>
            <person name="Holland P.W.H."/>
            <person name="King N."/>
            <person name="Lang F.B.F."/>
            <person name="Roger A.J."/>
            <person name="Ruiz-Trillo I."/>
            <person name="Haas B."/>
            <person name="Nusbaum C."/>
            <person name="Birren B."/>
        </authorList>
    </citation>
    <scope>NUCLEOTIDE SEQUENCE [LARGE SCALE GENOMIC DNA]</scope>
    <source>
        <strain evidence="2 3">JP610</strain>
    </source>
</reference>
<feature type="signal peptide" evidence="1">
    <location>
        <begin position="1"/>
        <end position="18"/>
    </location>
</feature>
<sequence length="233" mass="24759">MLMYPLCFALVASSLVNAQVTVDSLTIDFSEDKENALATGSIDITSDPVDGVKFVMTLSLLDVMSDDTYAECLDGDGAPGDTILLDWHIHVGKPVDGEGVKEECDTDAGVLGHYDPTFACGSTSNEVEACEALGRSPTDAQFSYDCNPEAYNTNPYACQVADYSGKFGAAVATIQDDGNAVIGLEVTDHWGSPLEFWEGMTLVFHCGTPRIFCGEMSEKSVLDGITLPGLTLG</sequence>
<dbReference type="EMBL" id="KQ241790">
    <property type="protein sequence ID" value="KNC84076.1"/>
    <property type="molecule type" value="Genomic_DNA"/>
</dbReference>
<keyword evidence="3" id="KW-1185">Reference proteome</keyword>
<evidence type="ECO:0000256" key="1">
    <source>
        <dbReference type="SAM" id="SignalP"/>
    </source>
</evidence>
<evidence type="ECO:0008006" key="4">
    <source>
        <dbReference type="Google" id="ProtNLM"/>
    </source>
</evidence>